<feature type="coiled-coil region" evidence="6">
    <location>
        <begin position="80"/>
        <end position="129"/>
    </location>
</feature>
<protein>
    <submittedName>
        <fullName evidence="8">Transcriptional regulatory protein SDS3</fullName>
    </submittedName>
</protein>
<dbReference type="Proteomes" id="UP000238350">
    <property type="component" value="Unassembled WGS sequence"/>
</dbReference>
<comment type="subcellular location">
    <subcellularLocation>
        <location evidence="1">Nucleus</location>
    </subcellularLocation>
</comment>
<evidence type="ECO:0000256" key="2">
    <source>
        <dbReference type="ARBA" id="ARBA00022491"/>
    </source>
</evidence>
<feature type="compositionally biased region" description="Basic and acidic residues" evidence="7">
    <location>
        <begin position="214"/>
        <end position="228"/>
    </location>
</feature>
<dbReference type="STRING" id="45607.A0A2T0FPY7"/>
<organism evidence="8 9">
    <name type="scientific">Wickerhamiella sorbophila</name>
    <dbReference type="NCBI Taxonomy" id="45607"/>
    <lineage>
        <taxon>Eukaryota</taxon>
        <taxon>Fungi</taxon>
        <taxon>Dikarya</taxon>
        <taxon>Ascomycota</taxon>
        <taxon>Saccharomycotina</taxon>
        <taxon>Dipodascomycetes</taxon>
        <taxon>Dipodascales</taxon>
        <taxon>Trichomonascaceae</taxon>
        <taxon>Wickerhamiella</taxon>
    </lineage>
</organism>
<proteinExistence type="predicted"/>
<evidence type="ECO:0000256" key="5">
    <source>
        <dbReference type="ARBA" id="ARBA00023242"/>
    </source>
</evidence>
<keyword evidence="5" id="KW-0539">Nucleus</keyword>
<evidence type="ECO:0000256" key="1">
    <source>
        <dbReference type="ARBA" id="ARBA00004123"/>
    </source>
</evidence>
<keyword evidence="9" id="KW-1185">Reference proteome</keyword>
<dbReference type="GeneID" id="36518395"/>
<evidence type="ECO:0000256" key="4">
    <source>
        <dbReference type="ARBA" id="ARBA00023163"/>
    </source>
</evidence>
<keyword evidence="2" id="KW-0678">Repressor</keyword>
<keyword evidence="3" id="KW-0805">Transcription regulation</keyword>
<name>A0A2T0FPY7_9ASCO</name>
<dbReference type="RefSeq" id="XP_024666972.1">
    <property type="nucleotide sequence ID" value="XM_024811204.1"/>
</dbReference>
<accession>A0A2T0FPY7</accession>
<dbReference type="EMBL" id="NDIQ01000022">
    <property type="protein sequence ID" value="PRT57027.1"/>
    <property type="molecule type" value="Genomic_DNA"/>
</dbReference>
<dbReference type="PANTHER" id="PTHR21964">
    <property type="entry name" value="BREAST CANCER METASTASIS-SUPPRESSOR 1"/>
    <property type="match status" value="1"/>
</dbReference>
<keyword evidence="4" id="KW-0804">Transcription</keyword>
<dbReference type="GO" id="GO:0005654">
    <property type="term" value="C:nucleoplasm"/>
    <property type="evidence" value="ECO:0007669"/>
    <property type="project" value="UniProtKB-ARBA"/>
</dbReference>
<comment type="caution">
    <text evidence="8">The sequence shown here is derived from an EMBL/GenBank/DDBJ whole genome shotgun (WGS) entry which is preliminary data.</text>
</comment>
<evidence type="ECO:0000256" key="3">
    <source>
        <dbReference type="ARBA" id="ARBA00023015"/>
    </source>
</evidence>
<gene>
    <name evidence="8" type="ORF">B9G98_04647</name>
</gene>
<keyword evidence="6" id="KW-0175">Coiled coil</keyword>
<evidence type="ECO:0000313" key="9">
    <source>
        <dbReference type="Proteomes" id="UP000238350"/>
    </source>
</evidence>
<dbReference type="InterPro" id="IPR013907">
    <property type="entry name" value="Sds3"/>
</dbReference>
<evidence type="ECO:0000256" key="7">
    <source>
        <dbReference type="SAM" id="MobiDB-lite"/>
    </source>
</evidence>
<reference evidence="8 9" key="1">
    <citation type="submission" date="2017-04" db="EMBL/GenBank/DDBJ databases">
        <title>Genome sequencing of [Candida] sorbophila.</title>
        <authorList>
            <person name="Ahn J.O."/>
        </authorList>
    </citation>
    <scope>NUCLEOTIDE SEQUENCE [LARGE SCALE GENOMIC DNA]</scope>
    <source>
        <strain evidence="8 9">DS02</strain>
    </source>
</reference>
<evidence type="ECO:0000256" key="6">
    <source>
        <dbReference type="SAM" id="Coils"/>
    </source>
</evidence>
<sequence length="267" mass="30522">MEEYPASKRDRRRHNMALRLRQLDGAFESERDIHYNEMLHTLQTSLYALHQGTNPEFLERLADLEEHRDNRLTELYLWERYQTEQAQKQYEEEKEQANAEYEHTMQLVKEKLRARLESYRKRLSEDRALLDVANDHAFFLTAASAVGGSMNGSGASASGRLDRAFLSASDRRSLRRREFTEDLSGLSGNEGGTATGGRSSRRARNATNSDAETGTDRGDLDSVLKDLDAPPARHVTKSYQGVKTLRFEDGLADLAAIRDQVKRAKWR</sequence>
<dbReference type="GO" id="GO:0010468">
    <property type="term" value="P:regulation of gene expression"/>
    <property type="evidence" value="ECO:0007669"/>
    <property type="project" value="UniProtKB-ARBA"/>
</dbReference>
<evidence type="ECO:0000313" key="8">
    <source>
        <dbReference type="EMBL" id="PRT57027.1"/>
    </source>
</evidence>
<feature type="region of interest" description="Disordered" evidence="7">
    <location>
        <begin position="179"/>
        <end position="229"/>
    </location>
</feature>
<dbReference type="AlphaFoldDB" id="A0A2T0FPY7"/>
<dbReference type="SMART" id="SM01401">
    <property type="entry name" value="Sds3"/>
    <property type="match status" value="1"/>
</dbReference>
<dbReference type="Pfam" id="PF08598">
    <property type="entry name" value="Sds3"/>
    <property type="match status" value="1"/>
</dbReference>
<dbReference type="OrthoDB" id="70376at2759"/>